<evidence type="ECO:0000313" key="2">
    <source>
        <dbReference type="Proteomes" id="UP000195807"/>
    </source>
</evidence>
<dbReference type="InterPro" id="IPR023168">
    <property type="entry name" value="GatB_Yqey_C_2"/>
</dbReference>
<reference evidence="1 2" key="1">
    <citation type="submission" date="2017-01" db="EMBL/GenBank/DDBJ databases">
        <title>Complete genome sequence of esterase-producing bacterium Croceicoccus marinus E4A9.</title>
        <authorList>
            <person name="Wu Y.-H."/>
            <person name="Cheng H."/>
            <person name="Xu L."/>
            <person name="Huo Y.-Y."/>
            <person name="Wang C.-S."/>
            <person name="Xu X.-W."/>
        </authorList>
    </citation>
    <scope>NUCLEOTIDE SEQUENCE [LARGE SCALE GENOMIC DNA]</scope>
    <source>
        <strain evidence="1 2">E4A9</strain>
    </source>
</reference>
<dbReference type="Gene3D" id="1.10.10.410">
    <property type="match status" value="1"/>
</dbReference>
<keyword evidence="1" id="KW-0808">Transferase</keyword>
<gene>
    <name evidence="1" type="ORF">A9D14_06190</name>
</gene>
<dbReference type="EMBL" id="CP019602">
    <property type="protein sequence ID" value="ARU15850.1"/>
    <property type="molecule type" value="Genomic_DNA"/>
</dbReference>
<keyword evidence="2" id="KW-1185">Reference proteome</keyword>
<dbReference type="InterPro" id="IPR003789">
    <property type="entry name" value="Asn/Gln_tRNA_amidoTrase-B-like"/>
</dbReference>
<dbReference type="RefSeq" id="WP_066844066.1">
    <property type="nucleotide sequence ID" value="NZ_CP019602.1"/>
</dbReference>
<proteinExistence type="predicted"/>
<dbReference type="GO" id="GO:0016884">
    <property type="term" value="F:carbon-nitrogen ligase activity, with glutamine as amido-N-donor"/>
    <property type="evidence" value="ECO:0007669"/>
    <property type="project" value="InterPro"/>
</dbReference>
<dbReference type="OrthoDB" id="9788127at2"/>
<organism evidence="1 2">
    <name type="scientific">Croceicoccus marinus</name>
    <dbReference type="NCBI Taxonomy" id="450378"/>
    <lineage>
        <taxon>Bacteria</taxon>
        <taxon>Pseudomonadati</taxon>
        <taxon>Pseudomonadota</taxon>
        <taxon>Alphaproteobacteria</taxon>
        <taxon>Sphingomonadales</taxon>
        <taxon>Erythrobacteraceae</taxon>
        <taxon>Croceicoccus</taxon>
    </lineage>
</organism>
<accession>A0A1Z1FAQ9</accession>
<dbReference type="STRING" id="450378.GCA_001661675_01242"/>
<dbReference type="InterPro" id="IPR042184">
    <property type="entry name" value="YqeY/Aim41_N"/>
</dbReference>
<dbReference type="PANTHER" id="PTHR28055">
    <property type="entry name" value="ALTERED INHERITANCE OF MITOCHONDRIA PROTEIN 41, MITOCHONDRIAL"/>
    <property type="match status" value="1"/>
</dbReference>
<evidence type="ECO:0000313" key="1">
    <source>
        <dbReference type="EMBL" id="ARU15850.1"/>
    </source>
</evidence>
<dbReference type="InterPro" id="IPR019004">
    <property type="entry name" value="YqeY/Aim41"/>
</dbReference>
<dbReference type="SUPFAM" id="SSF89095">
    <property type="entry name" value="GatB/YqeY motif"/>
    <property type="match status" value="1"/>
</dbReference>
<dbReference type="GO" id="GO:0016740">
    <property type="term" value="F:transferase activity"/>
    <property type="evidence" value="ECO:0007669"/>
    <property type="project" value="UniProtKB-KW"/>
</dbReference>
<name>A0A1Z1FAQ9_9SPHN</name>
<dbReference type="KEGG" id="cman:A9D14_06190"/>
<dbReference type="Gene3D" id="1.10.1510.10">
    <property type="entry name" value="Uncharacterised protein YqeY/AIM41 PF09424, N-terminal domain"/>
    <property type="match status" value="1"/>
</dbReference>
<dbReference type="PANTHER" id="PTHR28055:SF1">
    <property type="entry name" value="ALTERED INHERITANCE OF MITOCHONDRIA PROTEIN 41, MITOCHONDRIAL"/>
    <property type="match status" value="1"/>
</dbReference>
<protein>
    <submittedName>
        <fullName evidence="1">Aspartyl-tRNA amidotransferase</fullName>
    </submittedName>
</protein>
<dbReference type="AlphaFoldDB" id="A0A1Z1FAQ9"/>
<sequence length="150" mass="16523">MLRDDLKAAQIQAMKDKDKERLNAVRLILAKVKDRDIELRTSEAAGDDDALVIDVLQKMAKQRRESITMYNEGGRAELAEAEEKELAVIEEFLPAQMSEEETTAAIEQIKADTGASGMKDMGKVMAELKARHGTELDMSKASALVKASLS</sequence>
<dbReference type="Pfam" id="PF09424">
    <property type="entry name" value="YqeY"/>
    <property type="match status" value="1"/>
</dbReference>
<dbReference type="Proteomes" id="UP000195807">
    <property type="component" value="Chromosome"/>
</dbReference>